<dbReference type="InParanoid" id="A0A6L2PH40"/>
<evidence type="ECO:0000256" key="2">
    <source>
        <dbReference type="ARBA" id="ARBA00022475"/>
    </source>
</evidence>
<keyword evidence="7 8" id="KW-0807">Transducer</keyword>
<evidence type="ECO:0000313" key="10">
    <source>
        <dbReference type="Proteomes" id="UP000502823"/>
    </source>
</evidence>
<dbReference type="InterPro" id="IPR013604">
    <property type="entry name" value="7TM_chemorcpt"/>
</dbReference>
<dbReference type="GO" id="GO:0030424">
    <property type="term" value="C:axon"/>
    <property type="evidence" value="ECO:0007669"/>
    <property type="project" value="TreeGrafter"/>
</dbReference>
<comment type="similarity">
    <text evidence="8">Belongs to the insect chemoreceptor superfamily. Gustatory receptor (GR) family.</text>
</comment>
<gene>
    <name evidence="9" type="ORF">Cfor_10235</name>
</gene>
<evidence type="ECO:0000256" key="4">
    <source>
        <dbReference type="ARBA" id="ARBA00022989"/>
    </source>
</evidence>
<keyword evidence="6 8" id="KW-0675">Receptor</keyword>
<dbReference type="GO" id="GO:0007635">
    <property type="term" value="P:chemosensory behavior"/>
    <property type="evidence" value="ECO:0007669"/>
    <property type="project" value="TreeGrafter"/>
</dbReference>
<reference evidence="10" key="1">
    <citation type="submission" date="2020-01" db="EMBL/GenBank/DDBJ databases">
        <title>Draft genome sequence of the Termite Coptotermes fromosanus.</title>
        <authorList>
            <person name="Itakura S."/>
            <person name="Yosikawa Y."/>
            <person name="Umezawa K."/>
        </authorList>
    </citation>
    <scope>NUCLEOTIDE SEQUENCE [LARGE SCALE GENOMIC DNA]</scope>
</reference>
<evidence type="ECO:0000256" key="5">
    <source>
        <dbReference type="ARBA" id="ARBA00023136"/>
    </source>
</evidence>
<feature type="transmembrane region" description="Helical" evidence="8">
    <location>
        <begin position="54"/>
        <end position="78"/>
    </location>
</feature>
<evidence type="ECO:0000256" key="3">
    <source>
        <dbReference type="ARBA" id="ARBA00022692"/>
    </source>
</evidence>
<feature type="transmembrane region" description="Helical" evidence="8">
    <location>
        <begin position="166"/>
        <end position="183"/>
    </location>
</feature>
<dbReference type="GO" id="GO:0043025">
    <property type="term" value="C:neuronal cell body"/>
    <property type="evidence" value="ECO:0007669"/>
    <property type="project" value="TreeGrafter"/>
</dbReference>
<keyword evidence="5 8" id="KW-0472">Membrane</keyword>
<evidence type="ECO:0000256" key="8">
    <source>
        <dbReference type="RuleBase" id="RU363108"/>
    </source>
</evidence>
<organism evidence="9 10">
    <name type="scientific">Coptotermes formosanus</name>
    <name type="common">Formosan subterranean termite</name>
    <dbReference type="NCBI Taxonomy" id="36987"/>
    <lineage>
        <taxon>Eukaryota</taxon>
        <taxon>Metazoa</taxon>
        <taxon>Ecdysozoa</taxon>
        <taxon>Arthropoda</taxon>
        <taxon>Hexapoda</taxon>
        <taxon>Insecta</taxon>
        <taxon>Pterygota</taxon>
        <taxon>Neoptera</taxon>
        <taxon>Polyneoptera</taxon>
        <taxon>Dictyoptera</taxon>
        <taxon>Blattodea</taxon>
        <taxon>Blattoidea</taxon>
        <taxon>Termitoidae</taxon>
        <taxon>Rhinotermitidae</taxon>
        <taxon>Coptotermes</taxon>
    </lineage>
</organism>
<keyword evidence="10" id="KW-1185">Reference proteome</keyword>
<evidence type="ECO:0000256" key="6">
    <source>
        <dbReference type="ARBA" id="ARBA00023170"/>
    </source>
</evidence>
<dbReference type="PANTHER" id="PTHR21143">
    <property type="entry name" value="INVERTEBRATE GUSTATORY RECEPTOR"/>
    <property type="match status" value="1"/>
</dbReference>
<name>A0A6L2PH40_COPFO</name>
<sequence>MFDEESFNTDIYSGVKPLHFVAQFIGLAPYFYIRNTQTGEESIDISCRSNAKKITWASVLVVIQFTGLACKMAGSAVNPPDSLVDLVNDILQFPFFGATSMVAILFAVTINRNKMSQFLNTLSVVDRLLFCQHSIYKKQQVRLLIAVTYTSVFSAVLFYFDIYYYYTYNLLYIVTIYLPDFVWSVNELQFMNVVEVLTARLVKLNASITEVFDTDCYIKGAARSVRKHNGKPTINRYASVSNTVNSNNTQPSRHQICEEFVGNVIEVSCLESKIISRILKLREIYNKLYEMCSLIDSMYGYMLLQQFTSYAICMIVDGYNLLSFLVALYNSEAALIPPEGYPALVLWNFSNLFRPFLVCLSCHRLNNEFKTTVKSIQTLTLRSGINTGVLDQLRLFSIQVQNCKLGFTACGFFDINLSLSCAVFLTATTYITVLVLLDREQ</sequence>
<dbReference type="EMBL" id="BLKM01004603">
    <property type="protein sequence ID" value="GFG31881.1"/>
    <property type="molecule type" value="Genomic_DNA"/>
</dbReference>
<dbReference type="GO" id="GO:0007165">
    <property type="term" value="P:signal transduction"/>
    <property type="evidence" value="ECO:0007669"/>
    <property type="project" value="UniProtKB-KW"/>
</dbReference>
<dbReference type="Proteomes" id="UP000502823">
    <property type="component" value="Unassembled WGS sequence"/>
</dbReference>
<protein>
    <recommendedName>
        <fullName evidence="8">Gustatory receptor</fullName>
    </recommendedName>
</protein>
<dbReference type="Pfam" id="PF08395">
    <property type="entry name" value="7tm_7"/>
    <property type="match status" value="1"/>
</dbReference>
<proteinExistence type="inferred from homology"/>
<comment type="subcellular location">
    <subcellularLocation>
        <location evidence="1 8">Cell membrane</location>
        <topology evidence="1 8">Multi-pass membrane protein</topology>
    </subcellularLocation>
</comment>
<keyword evidence="3 8" id="KW-0812">Transmembrane</keyword>
<feature type="transmembrane region" description="Helical" evidence="8">
    <location>
        <begin position="90"/>
        <end position="110"/>
    </location>
</feature>
<accession>A0A6L2PH40</accession>
<evidence type="ECO:0000256" key="1">
    <source>
        <dbReference type="ARBA" id="ARBA00004651"/>
    </source>
</evidence>
<keyword evidence="2 8" id="KW-1003">Cell membrane</keyword>
<dbReference type="GO" id="GO:0005886">
    <property type="term" value="C:plasma membrane"/>
    <property type="evidence" value="ECO:0007669"/>
    <property type="project" value="UniProtKB-SubCell"/>
</dbReference>
<dbReference type="AlphaFoldDB" id="A0A6L2PH40"/>
<dbReference type="GO" id="GO:0030425">
    <property type="term" value="C:dendrite"/>
    <property type="evidence" value="ECO:0007669"/>
    <property type="project" value="TreeGrafter"/>
</dbReference>
<evidence type="ECO:0000256" key="7">
    <source>
        <dbReference type="ARBA" id="ARBA00023224"/>
    </source>
</evidence>
<dbReference type="PANTHER" id="PTHR21143:SF133">
    <property type="entry name" value="GUSTATORY AND PHEROMONE RECEPTOR 32A-RELATED"/>
    <property type="match status" value="1"/>
</dbReference>
<dbReference type="GO" id="GO:0050909">
    <property type="term" value="P:sensory perception of taste"/>
    <property type="evidence" value="ECO:0007669"/>
    <property type="project" value="InterPro"/>
</dbReference>
<feature type="transmembrane region" description="Helical" evidence="8">
    <location>
        <begin position="307"/>
        <end position="329"/>
    </location>
</feature>
<dbReference type="GO" id="GO:0008049">
    <property type="term" value="P:male courtship behavior"/>
    <property type="evidence" value="ECO:0007669"/>
    <property type="project" value="TreeGrafter"/>
</dbReference>
<keyword evidence="4 8" id="KW-1133">Transmembrane helix</keyword>
<dbReference type="OrthoDB" id="6366728at2759"/>
<feature type="transmembrane region" description="Helical" evidence="8">
    <location>
        <begin position="143"/>
        <end position="160"/>
    </location>
</feature>
<feature type="transmembrane region" description="Helical" evidence="8">
    <location>
        <begin position="415"/>
        <end position="437"/>
    </location>
</feature>
<evidence type="ECO:0000313" key="9">
    <source>
        <dbReference type="EMBL" id="GFG31881.1"/>
    </source>
</evidence>
<comment type="caution">
    <text evidence="9">The sequence shown here is derived from an EMBL/GenBank/DDBJ whole genome shotgun (WGS) entry which is preliminary data.</text>
</comment>
<comment type="function">
    <text evidence="8">Gustatory receptor which mediates acceptance or avoidance behavior, depending on its substrates.</text>
</comment>
<feature type="transmembrane region" description="Helical" evidence="8">
    <location>
        <begin position="17"/>
        <end position="33"/>
    </location>
</feature>